<keyword evidence="4" id="KW-0812">Transmembrane</keyword>
<proteinExistence type="predicted"/>
<evidence type="ECO:0000256" key="3">
    <source>
        <dbReference type="SAM" id="MobiDB-lite"/>
    </source>
</evidence>
<evidence type="ECO:0000313" key="6">
    <source>
        <dbReference type="Proteomes" id="UP001500767"/>
    </source>
</evidence>
<keyword evidence="4" id="KW-1133">Transmembrane helix</keyword>
<dbReference type="EMBL" id="BAAAYR010000002">
    <property type="protein sequence ID" value="GAA3563022.1"/>
    <property type="molecule type" value="Genomic_DNA"/>
</dbReference>
<reference evidence="6" key="1">
    <citation type="journal article" date="2019" name="Int. J. Syst. Evol. Microbiol.">
        <title>The Global Catalogue of Microorganisms (GCM) 10K type strain sequencing project: providing services to taxonomists for standard genome sequencing and annotation.</title>
        <authorList>
            <consortium name="The Broad Institute Genomics Platform"/>
            <consortium name="The Broad Institute Genome Sequencing Center for Infectious Disease"/>
            <person name="Wu L."/>
            <person name="Ma J."/>
        </authorList>
    </citation>
    <scope>NUCLEOTIDE SEQUENCE [LARGE SCALE GENOMIC DNA]</scope>
    <source>
        <strain evidence="6">JCM 16540</strain>
    </source>
</reference>
<gene>
    <name evidence="5" type="ORF">GCM10022197_18200</name>
</gene>
<protein>
    <recommendedName>
        <fullName evidence="7">ADP-heptose:LPS heptosyltransferase</fullName>
    </recommendedName>
</protein>
<keyword evidence="1" id="KW-0328">Glycosyltransferase</keyword>
<dbReference type="PANTHER" id="PTHR30160:SF1">
    <property type="entry name" value="LIPOPOLYSACCHARIDE 1,2-N-ACETYLGLUCOSAMINETRANSFERASE-RELATED"/>
    <property type="match status" value="1"/>
</dbReference>
<organism evidence="5 6">
    <name type="scientific">Microlunatus spumicola</name>
    <dbReference type="NCBI Taxonomy" id="81499"/>
    <lineage>
        <taxon>Bacteria</taxon>
        <taxon>Bacillati</taxon>
        <taxon>Actinomycetota</taxon>
        <taxon>Actinomycetes</taxon>
        <taxon>Propionibacteriales</taxon>
        <taxon>Propionibacteriaceae</taxon>
        <taxon>Microlunatus</taxon>
    </lineage>
</organism>
<evidence type="ECO:0000256" key="4">
    <source>
        <dbReference type="SAM" id="Phobius"/>
    </source>
</evidence>
<evidence type="ECO:0000256" key="1">
    <source>
        <dbReference type="ARBA" id="ARBA00022676"/>
    </source>
</evidence>
<dbReference type="Proteomes" id="UP001500767">
    <property type="component" value="Unassembled WGS sequence"/>
</dbReference>
<sequence>MSTVRRILVVELLGGFGDVLLVLPAVHALARSHPAAELTVLTFTPGDVLLAHDPLVARVVATGDHADGAPRRAVEAELDAAAGEGRPYDLVVTTTTYDGIGDFCAARVPRAVTNLWRNPPADERIDRRFLRLLVADGVVDAAYLDEPLEVTLTAPELAAARSRLSFPPSDHRGGGQAEESSPVVLVPGSGMRVKEWPAEWWAELAARAAAAGRPVLTVGAAGSTPVPGTALLPPGNLRELAANLAVVGEHGGVVVGGDTGPVRLATAVGAYAVGLFGPTVTGRYGLDPRAGTSLQGLPGCEVRRPLAITEQECWWSARCPLTGGDPACLADLGVDAVALAVLGRGSGQPVRPTGPPPGSRKLPHA</sequence>
<keyword evidence="6" id="KW-1185">Reference proteome</keyword>
<dbReference type="Pfam" id="PF01075">
    <property type="entry name" value="Glyco_transf_9"/>
    <property type="match status" value="1"/>
</dbReference>
<dbReference type="PANTHER" id="PTHR30160">
    <property type="entry name" value="TETRAACYLDISACCHARIDE 4'-KINASE-RELATED"/>
    <property type="match status" value="1"/>
</dbReference>
<accession>A0ABP6XA94</accession>
<evidence type="ECO:0000256" key="2">
    <source>
        <dbReference type="ARBA" id="ARBA00022679"/>
    </source>
</evidence>
<feature type="transmembrane region" description="Helical" evidence="4">
    <location>
        <begin position="7"/>
        <end position="30"/>
    </location>
</feature>
<keyword evidence="2" id="KW-0808">Transferase</keyword>
<dbReference type="RefSeq" id="WP_204910958.1">
    <property type="nucleotide sequence ID" value="NZ_BAAAYR010000002.1"/>
</dbReference>
<comment type="caution">
    <text evidence="5">The sequence shown here is derived from an EMBL/GenBank/DDBJ whole genome shotgun (WGS) entry which is preliminary data.</text>
</comment>
<dbReference type="SUPFAM" id="SSF53756">
    <property type="entry name" value="UDP-Glycosyltransferase/glycogen phosphorylase"/>
    <property type="match status" value="1"/>
</dbReference>
<keyword evidence="4" id="KW-0472">Membrane</keyword>
<dbReference type="InterPro" id="IPR002201">
    <property type="entry name" value="Glyco_trans_9"/>
</dbReference>
<dbReference type="InterPro" id="IPR051199">
    <property type="entry name" value="LPS_LOS_Heptosyltrfase"/>
</dbReference>
<feature type="region of interest" description="Disordered" evidence="3">
    <location>
        <begin position="345"/>
        <end position="365"/>
    </location>
</feature>
<evidence type="ECO:0008006" key="7">
    <source>
        <dbReference type="Google" id="ProtNLM"/>
    </source>
</evidence>
<dbReference type="Gene3D" id="3.40.50.2000">
    <property type="entry name" value="Glycogen Phosphorylase B"/>
    <property type="match status" value="2"/>
</dbReference>
<evidence type="ECO:0000313" key="5">
    <source>
        <dbReference type="EMBL" id="GAA3563022.1"/>
    </source>
</evidence>
<name>A0ABP6XA94_9ACTN</name>